<dbReference type="EMBL" id="JBHULN010000011">
    <property type="protein sequence ID" value="MFD2572621.1"/>
    <property type="molecule type" value="Genomic_DNA"/>
</dbReference>
<dbReference type="RefSeq" id="WP_381525200.1">
    <property type="nucleotide sequence ID" value="NZ_JBHULN010000011.1"/>
</dbReference>
<feature type="compositionally biased region" description="Basic and acidic residues" evidence="1">
    <location>
        <begin position="68"/>
        <end position="89"/>
    </location>
</feature>
<reference evidence="4" key="1">
    <citation type="journal article" date="2019" name="Int. J. Syst. Evol. Microbiol.">
        <title>The Global Catalogue of Microorganisms (GCM) 10K type strain sequencing project: providing services to taxonomists for standard genome sequencing and annotation.</title>
        <authorList>
            <consortium name="The Broad Institute Genomics Platform"/>
            <consortium name="The Broad Institute Genome Sequencing Center for Infectious Disease"/>
            <person name="Wu L."/>
            <person name="Ma J."/>
        </authorList>
    </citation>
    <scope>NUCLEOTIDE SEQUENCE [LARGE SCALE GENOMIC DNA]</scope>
    <source>
        <strain evidence="4">KCTC 42805</strain>
    </source>
</reference>
<keyword evidence="2" id="KW-0472">Membrane</keyword>
<keyword evidence="2" id="KW-1133">Transmembrane helix</keyword>
<evidence type="ECO:0000313" key="3">
    <source>
        <dbReference type="EMBL" id="MFD2572621.1"/>
    </source>
</evidence>
<comment type="caution">
    <text evidence="3">The sequence shown here is derived from an EMBL/GenBank/DDBJ whole genome shotgun (WGS) entry which is preliminary data.</text>
</comment>
<evidence type="ECO:0000313" key="4">
    <source>
        <dbReference type="Proteomes" id="UP001597469"/>
    </source>
</evidence>
<evidence type="ECO:0000256" key="2">
    <source>
        <dbReference type="SAM" id="Phobius"/>
    </source>
</evidence>
<accession>A0ABW5M8B1</accession>
<keyword evidence="4" id="KW-1185">Reference proteome</keyword>
<evidence type="ECO:0000256" key="1">
    <source>
        <dbReference type="SAM" id="MobiDB-lite"/>
    </source>
</evidence>
<name>A0ABW5M8B1_9BACT</name>
<feature type="region of interest" description="Disordered" evidence="1">
    <location>
        <begin position="68"/>
        <end position="127"/>
    </location>
</feature>
<sequence>MGSYQLIALFFVKFVTAGSALFKQFCQAVSVPNNPTMRKNIGMRRQGWLAIGVVLTLSITAPTWALSREHVRQDPPKQSLDGRSKEITKSAKAPVLARNTAPKTLIDPVPAAKTETAKPQPQATHDKKAIGRCWKRLMNMVREVNHAQRSRTK</sequence>
<organism evidence="3 4">
    <name type="scientific">Spirosoma soli</name>
    <dbReference type="NCBI Taxonomy" id="1770529"/>
    <lineage>
        <taxon>Bacteria</taxon>
        <taxon>Pseudomonadati</taxon>
        <taxon>Bacteroidota</taxon>
        <taxon>Cytophagia</taxon>
        <taxon>Cytophagales</taxon>
        <taxon>Cytophagaceae</taxon>
        <taxon>Spirosoma</taxon>
    </lineage>
</organism>
<protein>
    <submittedName>
        <fullName evidence="3">Uncharacterized protein</fullName>
    </submittedName>
</protein>
<keyword evidence="2" id="KW-0812">Transmembrane</keyword>
<gene>
    <name evidence="3" type="ORF">ACFSUS_18420</name>
</gene>
<feature type="transmembrane region" description="Helical" evidence="2">
    <location>
        <begin position="46"/>
        <end position="67"/>
    </location>
</feature>
<dbReference type="Proteomes" id="UP001597469">
    <property type="component" value="Unassembled WGS sequence"/>
</dbReference>
<proteinExistence type="predicted"/>